<proteinExistence type="predicted"/>
<protein>
    <submittedName>
        <fullName evidence="2">Uncharacterized protein</fullName>
    </submittedName>
</protein>
<feature type="region of interest" description="Disordered" evidence="1">
    <location>
        <begin position="74"/>
        <end position="120"/>
    </location>
</feature>
<dbReference type="OrthoDB" id="10622963at2759"/>
<sequence length="237" mass="24684">MKSYRTFTHEEYCGSGTNHGQPASRDAGEVVVLVVVAHVEGEQVEGAVVGVGLVALEEHVVLGDEVARDGVQAHPQHGAGQHVDHGLGPPQPAEQGVEGELDGHVGHLQPGDGFGVDAERPDGVEQRLQDNPDKFAQARAEEPAFELGGDVHVDPVSTQVPVVVQVVAFEGGGVGQPDGQVGEHGEVAIPQGLVVPEGRVVGDLVDSKGHRVVDAAAEAVSPEQNPFPVQIFDHVES</sequence>
<keyword evidence="3" id="KW-1185">Reference proteome</keyword>
<gene>
    <name evidence="2" type="ORF">EYF80_025787</name>
</gene>
<dbReference type="AlphaFoldDB" id="A0A4Z2HF76"/>
<organism evidence="2 3">
    <name type="scientific">Liparis tanakae</name>
    <name type="common">Tanaka's snailfish</name>
    <dbReference type="NCBI Taxonomy" id="230148"/>
    <lineage>
        <taxon>Eukaryota</taxon>
        <taxon>Metazoa</taxon>
        <taxon>Chordata</taxon>
        <taxon>Craniata</taxon>
        <taxon>Vertebrata</taxon>
        <taxon>Euteleostomi</taxon>
        <taxon>Actinopterygii</taxon>
        <taxon>Neopterygii</taxon>
        <taxon>Teleostei</taxon>
        <taxon>Neoteleostei</taxon>
        <taxon>Acanthomorphata</taxon>
        <taxon>Eupercaria</taxon>
        <taxon>Perciformes</taxon>
        <taxon>Cottioidei</taxon>
        <taxon>Cottales</taxon>
        <taxon>Liparidae</taxon>
        <taxon>Liparis</taxon>
    </lineage>
</organism>
<evidence type="ECO:0000313" key="2">
    <source>
        <dbReference type="EMBL" id="TNN63945.1"/>
    </source>
</evidence>
<feature type="region of interest" description="Disordered" evidence="1">
    <location>
        <begin position="1"/>
        <end position="25"/>
    </location>
</feature>
<name>A0A4Z2HF76_9TELE</name>
<dbReference type="Proteomes" id="UP000314294">
    <property type="component" value="Unassembled WGS sequence"/>
</dbReference>
<comment type="caution">
    <text evidence="2">The sequence shown here is derived from an EMBL/GenBank/DDBJ whole genome shotgun (WGS) entry which is preliminary data.</text>
</comment>
<evidence type="ECO:0000313" key="3">
    <source>
        <dbReference type="Proteomes" id="UP000314294"/>
    </source>
</evidence>
<accession>A0A4Z2HF76</accession>
<dbReference type="EMBL" id="SRLO01000261">
    <property type="protein sequence ID" value="TNN63945.1"/>
    <property type="molecule type" value="Genomic_DNA"/>
</dbReference>
<evidence type="ECO:0000256" key="1">
    <source>
        <dbReference type="SAM" id="MobiDB-lite"/>
    </source>
</evidence>
<reference evidence="2 3" key="1">
    <citation type="submission" date="2019-03" db="EMBL/GenBank/DDBJ databases">
        <title>First draft genome of Liparis tanakae, snailfish: a comprehensive survey of snailfish specific genes.</title>
        <authorList>
            <person name="Kim W."/>
            <person name="Song I."/>
            <person name="Jeong J.-H."/>
            <person name="Kim D."/>
            <person name="Kim S."/>
            <person name="Ryu S."/>
            <person name="Song J.Y."/>
            <person name="Lee S.K."/>
        </authorList>
    </citation>
    <scope>NUCLEOTIDE SEQUENCE [LARGE SCALE GENOMIC DNA]</scope>
    <source>
        <tissue evidence="2">Muscle</tissue>
    </source>
</reference>